<dbReference type="GO" id="GO:0006355">
    <property type="term" value="P:regulation of DNA-templated transcription"/>
    <property type="evidence" value="ECO:0007669"/>
    <property type="project" value="InterPro"/>
</dbReference>
<dbReference type="AlphaFoldDB" id="W1PWZ6"/>
<feature type="domain" description="GATA-type" evidence="2">
    <location>
        <begin position="28"/>
        <end position="54"/>
    </location>
</feature>
<dbReference type="InterPro" id="IPR000679">
    <property type="entry name" value="Znf_GATA"/>
</dbReference>
<dbReference type="GO" id="GO:0008270">
    <property type="term" value="F:zinc ion binding"/>
    <property type="evidence" value="ECO:0007669"/>
    <property type="project" value="InterPro"/>
</dbReference>
<feature type="region of interest" description="Disordered" evidence="1">
    <location>
        <begin position="498"/>
        <end position="519"/>
    </location>
</feature>
<dbReference type="Gene3D" id="3.30.50.10">
    <property type="entry name" value="Erythroid Transcription Factor GATA-1, subunit A"/>
    <property type="match status" value="1"/>
</dbReference>
<dbReference type="SUPFAM" id="SSF57716">
    <property type="entry name" value="Glucocorticoid receptor-like (DNA-binding domain)"/>
    <property type="match status" value="1"/>
</dbReference>
<dbReference type="InterPro" id="IPR044589">
    <property type="entry name" value="GATA26/27"/>
</dbReference>
<feature type="compositionally biased region" description="Basic and acidic residues" evidence="1">
    <location>
        <begin position="78"/>
        <end position="88"/>
    </location>
</feature>
<dbReference type="PANTHER" id="PTHR46855:SF1">
    <property type="entry name" value="GATA TRANSCRIPTION FACTOR 26"/>
    <property type="match status" value="1"/>
</dbReference>
<dbReference type="InterPro" id="IPR013088">
    <property type="entry name" value="Znf_NHR/GATA"/>
</dbReference>
<sequence>MAYVEMVYMPIHILKNTPEIGLLYHVATPLWRNGPPDKPVLCNACGSRWRTKGTLANYMPMHSGGFAPSDNRLPKGKSAPEKAKDQRLQKKRTSSLVDDDLMNTSRTTGDRVRGCEEAGSTRSSSVSGITYSEGCFPRKYIPEKDYSDKAAMHNFVWESPVPSKKRSFISRPRPFGEKLSKGASHDGDISFVSSSSEDDLGYGVNSNFGSTEIGLGTTVLSHPRSKTVDDDSEASSLMADSRGCNIVDASYVNIRDDDEMGNRRKTSDLGILHNSDARRSNLTMERFLLSSTSLALCSEIKDSLNYETFSTLLTEEEQSQLMRLVSSDDRSNVPESLKLMFRSEQFEGALVNFQRLISKGMFCGTEFGGNNQLLKVFRQLLFTTELTKSGWMSGYSLLYKQFEHKQFESSKVNAKKKVMNIPNRNGDGNLKSSSLGGEDNFLRGEIARSDRYELLINSSGQPPGHSICGTKSQSKIATSSGVRESTQLCASTPWKNYQREETHQGSINTGNSISKESPLSDCEHWLSPEFDAVDEASDSVLLFDVPSNNSFPQAELLPKLEWNTSPTR</sequence>
<dbReference type="Gramene" id="ERN12698">
    <property type="protein sequence ID" value="ERN12698"/>
    <property type="gene ID" value="AMTR_s00025p00250050"/>
</dbReference>
<dbReference type="HOGENOM" id="CLU_034415_0_0_1"/>
<dbReference type="EMBL" id="KI392614">
    <property type="protein sequence ID" value="ERN12698.1"/>
    <property type="molecule type" value="Genomic_DNA"/>
</dbReference>
<dbReference type="eggNOG" id="KOG1601">
    <property type="taxonomic scope" value="Eukaryota"/>
</dbReference>
<feature type="compositionally biased region" description="Polar residues" evidence="1">
    <location>
        <begin position="504"/>
        <end position="517"/>
    </location>
</feature>
<evidence type="ECO:0000313" key="4">
    <source>
        <dbReference type="Proteomes" id="UP000017836"/>
    </source>
</evidence>
<gene>
    <name evidence="3" type="ORF">AMTR_s00025p00250050</name>
</gene>
<feature type="region of interest" description="Disordered" evidence="1">
    <location>
        <begin position="65"/>
        <end position="125"/>
    </location>
</feature>
<accession>W1PWZ6</accession>
<evidence type="ECO:0000313" key="3">
    <source>
        <dbReference type="EMBL" id="ERN12698.1"/>
    </source>
</evidence>
<dbReference type="Proteomes" id="UP000017836">
    <property type="component" value="Unassembled WGS sequence"/>
</dbReference>
<protein>
    <recommendedName>
        <fullName evidence="2">GATA-type domain-containing protein</fullName>
    </recommendedName>
</protein>
<organism evidence="3 4">
    <name type="scientific">Amborella trichopoda</name>
    <dbReference type="NCBI Taxonomy" id="13333"/>
    <lineage>
        <taxon>Eukaryota</taxon>
        <taxon>Viridiplantae</taxon>
        <taxon>Streptophyta</taxon>
        <taxon>Embryophyta</taxon>
        <taxon>Tracheophyta</taxon>
        <taxon>Spermatophyta</taxon>
        <taxon>Magnoliopsida</taxon>
        <taxon>Amborellales</taxon>
        <taxon>Amborellaceae</taxon>
        <taxon>Amborella</taxon>
    </lineage>
</organism>
<evidence type="ECO:0000256" key="1">
    <source>
        <dbReference type="SAM" id="MobiDB-lite"/>
    </source>
</evidence>
<proteinExistence type="predicted"/>
<reference evidence="4" key="1">
    <citation type="journal article" date="2013" name="Science">
        <title>The Amborella genome and the evolution of flowering plants.</title>
        <authorList>
            <consortium name="Amborella Genome Project"/>
        </authorList>
    </citation>
    <scope>NUCLEOTIDE SEQUENCE [LARGE SCALE GENOMIC DNA]</scope>
</reference>
<dbReference type="CDD" id="cd00202">
    <property type="entry name" value="ZnF_GATA"/>
    <property type="match status" value="1"/>
</dbReference>
<evidence type="ECO:0000259" key="2">
    <source>
        <dbReference type="Pfam" id="PF00320"/>
    </source>
</evidence>
<dbReference type="GO" id="GO:0000976">
    <property type="term" value="F:transcription cis-regulatory region binding"/>
    <property type="evidence" value="ECO:0000318"/>
    <property type="project" value="GO_Central"/>
</dbReference>
<name>W1PWZ6_AMBTC</name>
<dbReference type="PANTHER" id="PTHR46855">
    <property type="entry name" value="OSJNBB0038F03.10 PROTEIN"/>
    <property type="match status" value="1"/>
</dbReference>
<keyword evidence="4" id="KW-1185">Reference proteome</keyword>
<dbReference type="Pfam" id="PF00320">
    <property type="entry name" value="GATA"/>
    <property type="match status" value="1"/>
</dbReference>